<dbReference type="CDD" id="cd00371">
    <property type="entry name" value="HMA"/>
    <property type="match status" value="1"/>
</dbReference>
<dbReference type="InterPro" id="IPR036163">
    <property type="entry name" value="HMA_dom_sf"/>
</dbReference>
<dbReference type="PRINTS" id="PR00946">
    <property type="entry name" value="HGSCAVENGER"/>
</dbReference>
<dbReference type="Gene3D" id="3.30.70.100">
    <property type="match status" value="1"/>
</dbReference>
<dbReference type="InterPro" id="IPR001802">
    <property type="entry name" value="MerP/CopZ"/>
</dbReference>
<dbReference type="AlphaFoldDB" id="A0AAW6QS60"/>
<organism evidence="2">
    <name type="scientific">Shewanella xiamenensis</name>
    <dbReference type="NCBI Taxonomy" id="332186"/>
    <lineage>
        <taxon>Bacteria</taxon>
        <taxon>Pseudomonadati</taxon>
        <taxon>Pseudomonadota</taxon>
        <taxon>Gammaproteobacteria</taxon>
        <taxon>Alteromonadales</taxon>
        <taxon>Shewanellaceae</taxon>
        <taxon>Shewanella</taxon>
    </lineage>
</organism>
<feature type="domain" description="HMA" evidence="1">
    <location>
        <begin position="37"/>
        <end position="102"/>
    </location>
</feature>
<dbReference type="EMBL" id="SUNE01000001">
    <property type="protein sequence ID" value="MDG5898466.1"/>
    <property type="molecule type" value="Genomic_DNA"/>
</dbReference>
<evidence type="ECO:0000259" key="1">
    <source>
        <dbReference type="PROSITE" id="PS50846"/>
    </source>
</evidence>
<name>A0AAW6QS60_9GAMM</name>
<dbReference type="PROSITE" id="PS50846">
    <property type="entry name" value="HMA_2"/>
    <property type="match status" value="1"/>
</dbReference>
<gene>
    <name evidence="2" type="ORF">E2650_00820</name>
</gene>
<reference evidence="2" key="2">
    <citation type="submission" date="2019-04" db="EMBL/GenBank/DDBJ databases">
        <authorList>
            <person name="Zou H."/>
        </authorList>
    </citation>
    <scope>NUCLEOTIDE SEQUENCE</scope>
    <source>
        <strain evidence="2">2015oxa</strain>
    </source>
</reference>
<dbReference type="InterPro" id="IPR006121">
    <property type="entry name" value="HMA_dom"/>
</dbReference>
<dbReference type="GO" id="GO:0046872">
    <property type="term" value="F:metal ion binding"/>
    <property type="evidence" value="ECO:0007669"/>
    <property type="project" value="InterPro"/>
</dbReference>
<accession>A0AAW6QS60</accession>
<dbReference type="RefSeq" id="WP_279254520.1">
    <property type="nucleotide sequence ID" value="NZ_SUNE01000001.1"/>
</dbReference>
<protein>
    <submittedName>
        <fullName evidence="2">Heavy-metal-associated domain-containing protein</fullName>
    </submittedName>
</protein>
<dbReference type="SUPFAM" id="SSF55008">
    <property type="entry name" value="HMA, heavy metal-associated domain"/>
    <property type="match status" value="1"/>
</dbReference>
<sequence>MKPLSRITGFFTRLTTLSTLLVITSLGFTPLTWADNLLVTLDVKGMTCPLCVTVVNQALRKTDGVIKAKANLKTEQAVVTVAEDYNLDNLLKAVDATGYKGSINKVEKQS</sequence>
<evidence type="ECO:0000313" key="2">
    <source>
        <dbReference type="EMBL" id="MDG5898466.1"/>
    </source>
</evidence>
<dbReference type="Proteomes" id="UP001152518">
    <property type="component" value="Unassembled WGS sequence"/>
</dbReference>
<dbReference type="Pfam" id="PF00403">
    <property type="entry name" value="HMA"/>
    <property type="match status" value="1"/>
</dbReference>
<proteinExistence type="predicted"/>
<reference evidence="2" key="1">
    <citation type="journal article" date="2019" name="Int J Environ Res Public Health">
        <title>Characterization of Chromosome-Mediated BlaOXA-894 in Shewanella xiamenensis Isolated from Pig Wastewater.</title>
        <authorList>
            <person name="Zou H."/>
            <person name="Zhou Z."/>
            <person name="Xia H."/>
            <person name="Zhao Q."/>
            <person name="Li X."/>
        </authorList>
    </citation>
    <scope>NUCLEOTIDE SEQUENCE</scope>
    <source>
        <strain evidence="2">2015oxa</strain>
    </source>
</reference>
<comment type="caution">
    <text evidence="2">The sequence shown here is derived from an EMBL/GenBank/DDBJ whole genome shotgun (WGS) entry which is preliminary data.</text>
</comment>